<dbReference type="AlphaFoldDB" id="A0A829HKA3"/>
<feature type="domain" description="THIF-type NAD/FAD binding fold" evidence="1">
    <location>
        <begin position="321"/>
        <end position="440"/>
    </location>
</feature>
<dbReference type="GO" id="GO:0008641">
    <property type="term" value="F:ubiquitin-like modifier activating enzyme activity"/>
    <property type="evidence" value="ECO:0007669"/>
    <property type="project" value="InterPro"/>
</dbReference>
<gene>
    <name evidence="3" type="ORF">F957_00940</name>
</gene>
<dbReference type="EMBL" id="ATGG01000009">
    <property type="protein sequence ID" value="EPF90585.1"/>
    <property type="molecule type" value="Genomic_DNA"/>
</dbReference>
<dbReference type="InterPro" id="IPR016135">
    <property type="entry name" value="UBQ-conjugating_enzyme/RWD"/>
</dbReference>
<dbReference type="Proteomes" id="UP000014523">
    <property type="component" value="Unassembled WGS sequence"/>
</dbReference>
<comment type="caution">
    <text evidence="3">The sequence shown here is derived from an EMBL/GenBank/DDBJ whole genome shotgun (WGS) entry which is preliminary data.</text>
</comment>
<evidence type="ECO:0000313" key="4">
    <source>
        <dbReference type="Proteomes" id="UP000014523"/>
    </source>
</evidence>
<dbReference type="InterPro" id="IPR000594">
    <property type="entry name" value="ThiF_NAD_FAD-bd"/>
</dbReference>
<reference evidence="3 4" key="1">
    <citation type="submission" date="2013-06" db="EMBL/GenBank/DDBJ databases">
        <title>The Genome Sequence of Acinetobacter gyllenbergii CIP 110306.</title>
        <authorList>
            <consortium name="The Broad Institute Genome Sequencing Platform"/>
            <consortium name="The Broad Institute Genome Sequencing Center for Infectious Disease"/>
            <person name="Cerqueira G."/>
            <person name="Feldgarden M."/>
            <person name="Courvalin P."/>
            <person name="Perichon B."/>
            <person name="Grillot-Courvalin C."/>
            <person name="Clermont D."/>
            <person name="Rocha E."/>
            <person name="Yoon E.-J."/>
            <person name="Nemec A."/>
            <person name="Young S.K."/>
            <person name="Zeng Q."/>
            <person name="Gargeya S."/>
            <person name="Fitzgerald M."/>
            <person name="Abouelleil A."/>
            <person name="Alvarado L."/>
            <person name="Berlin A.M."/>
            <person name="Chapman S.B."/>
            <person name="Dewar J."/>
            <person name="Goldberg J."/>
            <person name="Griggs A."/>
            <person name="Gujja S."/>
            <person name="Hansen M."/>
            <person name="Howarth C."/>
            <person name="Imamovic A."/>
            <person name="Larimer J."/>
            <person name="McCowan C."/>
            <person name="Murphy C."/>
            <person name="Pearson M."/>
            <person name="Priest M."/>
            <person name="Roberts A."/>
            <person name="Saif S."/>
            <person name="Shea T."/>
            <person name="Sykes S."/>
            <person name="Wortman J."/>
            <person name="Nusbaum C."/>
            <person name="Birren B."/>
        </authorList>
    </citation>
    <scope>NUCLEOTIDE SEQUENCE [LARGE SCALE GENOMIC DNA]</scope>
    <source>
        <strain evidence="3 4">CIP 110306</strain>
    </source>
</reference>
<dbReference type="RefSeq" id="WP_016541167.1">
    <property type="nucleotide sequence ID" value="NZ_ASQH01000008.1"/>
</dbReference>
<dbReference type="Pfam" id="PF14461">
    <property type="entry name" value="Prok-E2_B"/>
    <property type="match status" value="1"/>
</dbReference>
<protein>
    <recommendedName>
        <fullName evidence="5">THIF-type NAD/FAD binding fold domain-containing protein</fullName>
    </recommendedName>
</protein>
<keyword evidence="4" id="KW-1185">Reference proteome</keyword>
<dbReference type="InterPro" id="IPR032701">
    <property type="entry name" value="Prok-E2_B_dom"/>
</dbReference>
<evidence type="ECO:0000313" key="3">
    <source>
        <dbReference type="EMBL" id="EPF90585.1"/>
    </source>
</evidence>
<dbReference type="SUPFAM" id="SSF54495">
    <property type="entry name" value="UBC-like"/>
    <property type="match status" value="1"/>
</dbReference>
<feature type="domain" description="Prokaryotic E2 family B" evidence="2">
    <location>
        <begin position="31"/>
        <end position="152"/>
    </location>
</feature>
<evidence type="ECO:0000259" key="1">
    <source>
        <dbReference type="Pfam" id="PF00899"/>
    </source>
</evidence>
<organism evidence="3 4">
    <name type="scientific">Acinetobacter gyllenbergii CIP 110306 = MTCC 11365</name>
    <dbReference type="NCBI Taxonomy" id="1217657"/>
    <lineage>
        <taxon>Bacteria</taxon>
        <taxon>Pseudomonadati</taxon>
        <taxon>Pseudomonadota</taxon>
        <taxon>Gammaproteobacteria</taxon>
        <taxon>Moraxellales</taxon>
        <taxon>Moraxellaceae</taxon>
        <taxon>Acinetobacter</taxon>
    </lineage>
</organism>
<evidence type="ECO:0000259" key="2">
    <source>
        <dbReference type="Pfam" id="PF14461"/>
    </source>
</evidence>
<accession>A0A829HKA3</accession>
<proteinExistence type="predicted"/>
<evidence type="ECO:0008006" key="5">
    <source>
        <dbReference type="Google" id="ProtNLM"/>
    </source>
</evidence>
<dbReference type="Gene3D" id="3.40.50.720">
    <property type="entry name" value="NAD(P)-binding Rossmann-like Domain"/>
    <property type="match status" value="1"/>
</dbReference>
<sequence>MLKSLQSSGSTFDSSKTLLWKWLQANANVVKTLATKVLSSYTGKIFICGWAISLQTSNQIFNFHILLDEYFPYSPIRIAYKDTDNFLKWPHVEPNGLLCLPLLNTIEIEANIHQCLLNAIELIERCQNDENYIKEEFSKEFLSYWDHSNKSIAIKSLLNINNRTARLTYIWTSKKYQLVGENIEQIESWLKNENIYFDISDIKVGVFGFLSTPPTPPFPKNPRALLKLLRNTSNEIIRVLSNIPFNEKALIVLGAQSPNGIGLIATELSAQSLNGFRRKKVYNQRINLLLRRKRGMLKNKDVQRLDAQWVHGRDQNGSLVYLENAKVLILGCGSLGSQVAMRLAQSGIGNLILIDPEILVPSNIGRHALGINSTNKYKSDELKLEIGKKYPHLKVESYPKTWQQVFKEHSNIINDNNLIISCMGEWSAEGQLSDWQDSYSLPQPIIYGWLDENGVASHAVAILDQEISLKCILDENGILKNPETKWDQGGYMQTEPACGTLFQPYGPLDASRAEFIVTRLSIDFLTHKVKNSVHRVYAGPTSQIKEHHGEWSQEHLKYRPNGFNGAFEYEKTALFNCNICNQCKKKK</sequence>
<dbReference type="InterPro" id="IPR035985">
    <property type="entry name" value="Ubiquitin-activating_enz"/>
</dbReference>
<name>A0A829HKA3_9GAMM</name>
<dbReference type="Pfam" id="PF00899">
    <property type="entry name" value="ThiF"/>
    <property type="match status" value="1"/>
</dbReference>
<dbReference type="SUPFAM" id="SSF69572">
    <property type="entry name" value="Activating enzymes of the ubiquitin-like proteins"/>
    <property type="match status" value="1"/>
</dbReference>